<protein>
    <submittedName>
        <fullName evidence="1">Uncharacterized protein</fullName>
    </submittedName>
</protein>
<accession>A0A6J5LI53</accession>
<name>A0A6J5LI53_9CAUD</name>
<evidence type="ECO:0000313" key="1">
    <source>
        <dbReference type="EMBL" id="CAB4133232.1"/>
    </source>
</evidence>
<proteinExistence type="predicted"/>
<sequence length="57" mass="6739">MTKKFELDEVAVANIQERWDKVYILADEDMHKIISPLKEDIKYLLKVVEGLKEYKNG</sequence>
<organism evidence="1">
    <name type="scientific">uncultured Caudovirales phage</name>
    <dbReference type="NCBI Taxonomy" id="2100421"/>
    <lineage>
        <taxon>Viruses</taxon>
        <taxon>Duplodnaviria</taxon>
        <taxon>Heunggongvirae</taxon>
        <taxon>Uroviricota</taxon>
        <taxon>Caudoviricetes</taxon>
        <taxon>Peduoviridae</taxon>
        <taxon>Maltschvirus</taxon>
        <taxon>Maltschvirus maltsch</taxon>
    </lineage>
</organism>
<reference evidence="1" key="1">
    <citation type="submission" date="2020-04" db="EMBL/GenBank/DDBJ databases">
        <authorList>
            <person name="Chiriac C."/>
            <person name="Salcher M."/>
            <person name="Ghai R."/>
            <person name="Kavagutti S V."/>
        </authorList>
    </citation>
    <scope>NUCLEOTIDE SEQUENCE</scope>
</reference>
<gene>
    <name evidence="1" type="ORF">UFOVP250_79</name>
</gene>
<dbReference type="EMBL" id="LR796270">
    <property type="protein sequence ID" value="CAB4133232.1"/>
    <property type="molecule type" value="Genomic_DNA"/>
</dbReference>